<dbReference type="Gene3D" id="2.130.10.10">
    <property type="entry name" value="YVTN repeat-like/Quinoprotein amine dehydrogenase"/>
    <property type="match status" value="3"/>
</dbReference>
<organism evidence="1 2">
    <name type="scientific">Streptomyces katrae</name>
    <dbReference type="NCBI Taxonomy" id="68223"/>
    <lineage>
        <taxon>Bacteria</taxon>
        <taxon>Bacillati</taxon>
        <taxon>Actinomycetota</taxon>
        <taxon>Actinomycetes</taxon>
        <taxon>Kitasatosporales</taxon>
        <taxon>Streptomycetaceae</taxon>
        <taxon>Streptomyces</taxon>
    </lineage>
</organism>
<dbReference type="EMBL" id="JZWV01000540">
    <property type="protein sequence ID" value="KJY30753.1"/>
    <property type="molecule type" value="Genomic_DNA"/>
</dbReference>
<comment type="caution">
    <text evidence="1">The sequence shown here is derived from an EMBL/GenBank/DDBJ whole genome shotgun (WGS) entry which is preliminary data.</text>
</comment>
<reference evidence="1 2" key="1">
    <citation type="submission" date="2015-02" db="EMBL/GenBank/DDBJ databases">
        <authorList>
            <person name="Ju K.-S."/>
            <person name="Doroghazi J.R."/>
            <person name="Metcalf W."/>
        </authorList>
    </citation>
    <scope>NUCLEOTIDE SEQUENCE [LARGE SCALE GENOMIC DNA]</scope>
    <source>
        <strain evidence="1 2">NRRL ISP-5550</strain>
    </source>
</reference>
<dbReference type="InterPro" id="IPR011044">
    <property type="entry name" value="Quino_amine_DH_bsu"/>
</dbReference>
<dbReference type="Gene3D" id="3.30.230.10">
    <property type="match status" value="1"/>
</dbReference>
<protein>
    <recommendedName>
        <fullName evidence="3">WD40 repeat domain-containing protein</fullName>
    </recommendedName>
</protein>
<dbReference type="InterPro" id="IPR011047">
    <property type="entry name" value="Quinoprotein_ADH-like_sf"/>
</dbReference>
<dbReference type="InterPro" id="IPR001680">
    <property type="entry name" value="WD40_rpt"/>
</dbReference>
<evidence type="ECO:0000313" key="2">
    <source>
        <dbReference type="Proteomes" id="UP000033551"/>
    </source>
</evidence>
<dbReference type="InterPro" id="IPR051200">
    <property type="entry name" value="Host-pathogen_enzymatic-act"/>
</dbReference>
<evidence type="ECO:0008006" key="3">
    <source>
        <dbReference type="Google" id="ProtNLM"/>
    </source>
</evidence>
<gene>
    <name evidence="1" type="ORF">VR44_19555</name>
</gene>
<accession>A0A0F4JAH3</accession>
<dbReference type="InterPro" id="IPR014721">
    <property type="entry name" value="Ribsml_uS5_D2-typ_fold_subgr"/>
</dbReference>
<feature type="non-terminal residue" evidence="1">
    <location>
        <position position="1"/>
    </location>
</feature>
<evidence type="ECO:0000313" key="1">
    <source>
        <dbReference type="EMBL" id="KJY30753.1"/>
    </source>
</evidence>
<dbReference type="Proteomes" id="UP000033551">
    <property type="component" value="Unassembled WGS sequence"/>
</dbReference>
<name>A0A0F4JAH3_9ACTN</name>
<keyword evidence="2" id="KW-1185">Reference proteome</keyword>
<dbReference type="AlphaFoldDB" id="A0A0F4JAH3"/>
<dbReference type="SMART" id="SM00320">
    <property type="entry name" value="WD40"/>
    <property type="match status" value="4"/>
</dbReference>
<dbReference type="PANTHER" id="PTHR47197">
    <property type="entry name" value="PROTEIN NIRF"/>
    <property type="match status" value="1"/>
</dbReference>
<dbReference type="PATRIC" id="fig|68223.7.peg.8522"/>
<dbReference type="SUPFAM" id="SSF50998">
    <property type="entry name" value="Quinoprotein alcohol dehydrogenase-like"/>
    <property type="match status" value="1"/>
</dbReference>
<dbReference type="SUPFAM" id="SSF50969">
    <property type="entry name" value="YVTN repeat-like/Quinoprotein amine dehydrogenase"/>
    <property type="match status" value="1"/>
</dbReference>
<dbReference type="PANTHER" id="PTHR47197:SF3">
    <property type="entry name" value="DIHYDRO-HEME D1 DEHYDROGENASE"/>
    <property type="match status" value="1"/>
</dbReference>
<sequence>CGLWRIVLSDDPLPPPRIEGPSLGVAFALGLRELLRHPQSPRPSWAGIRGAFYGLRPRTAVTGALGDGEHLLKISGMEAKLLTARHKGLRLVAPEANRPDVAHAPEPGDVRFAATLKQADRYARQFRTGRMVIALSLVAAAALSGLAVQYQNAEEKTRLENAHRLADVSQNLTSSDVGLAELFAVQAYRQHADALTRQALFRAVTASPQLVGSVRSSGPISALATASDGSALLAGTQGGEVQRWTVTTKIAGSSQQVGRLPGQVTAVASDASGDVVAAIGHEAVGVWKGGSPVPAPVLPAGQEPGAVAVSPSGRFVVVTTATKTFGVPPTAWALDRSTGATSHLDLADMHSDPDAIAFSDDSHLTLFDGDAYGTWEQLTLPGPVRTRGSTLGFGTHNYASALAPDGSHFTYTNRAAALPVWASEGSPDIDKPALSARFPEGSPTALALSRGGSRAAAALGTTLYVSRTSAPDQPPSEPVVLPGAGTVPARGLAFLGPSGRKLVSAAGDVLNLWDLDRLSRIAAETTVVVETSCNACPGPRVAVAPNGRTAAVLGGNGRTLDVRSLDTAGADRPPAEQPQSLDKEYGAVAWSADGSRIIIVSQDGSAQILDPRNGLRVTGSWPALPNPLQLDDSPALLQFLPGGREVAQLDGSGTIRIREPATGRVLRQVAGPRDMSPTVGGTEAAAQGEAALDRLATHAALIKYDPASNHPEIRVVDAGTGRYRVIDGKDFRGVAYEDDRLLVQREGGDLEVWSPDGARRLGTLKGTPGTTVGPVVGKGLIAAIPANENTVRLLDRPSGDVLGTLPIPAGPKPGSTGLAFAADGTRLVAATEFRQAEDDAGEGAGRLISWRLDPDSWISTACTSAGRELTPALWKQYLGSDAPASLRCTP</sequence>
<dbReference type="InterPro" id="IPR011659">
    <property type="entry name" value="WD40"/>
</dbReference>
<dbReference type="InterPro" id="IPR015943">
    <property type="entry name" value="WD40/YVTN_repeat-like_dom_sf"/>
</dbReference>
<dbReference type="Pfam" id="PF07676">
    <property type="entry name" value="PD40"/>
    <property type="match status" value="1"/>
</dbReference>
<proteinExistence type="predicted"/>